<organism evidence="12 13">
    <name type="scientific">Byssochlamys spectabilis</name>
    <name type="common">Paecilomyces variotii</name>
    <dbReference type="NCBI Taxonomy" id="264951"/>
    <lineage>
        <taxon>Eukaryota</taxon>
        <taxon>Fungi</taxon>
        <taxon>Dikarya</taxon>
        <taxon>Ascomycota</taxon>
        <taxon>Pezizomycotina</taxon>
        <taxon>Eurotiomycetes</taxon>
        <taxon>Eurotiomycetidae</taxon>
        <taxon>Eurotiales</taxon>
        <taxon>Thermoascaceae</taxon>
        <taxon>Paecilomyces</taxon>
    </lineage>
</organism>
<evidence type="ECO:0000256" key="7">
    <source>
        <dbReference type="ARBA" id="ARBA00023136"/>
    </source>
</evidence>
<feature type="transmembrane region" description="Helical" evidence="11">
    <location>
        <begin position="282"/>
        <end position="298"/>
    </location>
</feature>
<evidence type="ECO:0000256" key="3">
    <source>
        <dbReference type="ARBA" id="ARBA00022507"/>
    </source>
</evidence>
<keyword evidence="8 12" id="KW-0675">Receptor</keyword>
<feature type="compositionally biased region" description="Low complexity" evidence="10">
    <location>
        <begin position="415"/>
        <end position="426"/>
    </location>
</feature>
<keyword evidence="7 11" id="KW-0472">Membrane</keyword>
<comment type="similarity">
    <text evidence="2">Belongs to the G-protein coupled receptor 4 family.</text>
</comment>
<evidence type="ECO:0000256" key="9">
    <source>
        <dbReference type="ARBA" id="ARBA00023224"/>
    </source>
</evidence>
<dbReference type="STRING" id="264951.A0A443HWM9"/>
<dbReference type="PRINTS" id="PR00899">
    <property type="entry name" value="GPCRSTE3"/>
</dbReference>
<dbReference type="GO" id="GO:0005886">
    <property type="term" value="C:plasma membrane"/>
    <property type="evidence" value="ECO:0007669"/>
    <property type="project" value="TreeGrafter"/>
</dbReference>
<keyword evidence="5 11" id="KW-1133">Transmembrane helix</keyword>
<keyword evidence="6" id="KW-0297">G-protein coupled receptor</keyword>
<sequence>MADSEYERAPEAIIIPLLSLLSIILSITPLMWHLRNSNFPAVCLVGWFLVNNVFNIVNAFIWPTDDVDSWWSGVGLCDVEVKLMVASYVGLPGALLCIFRHLAEVLDTERTVLVPSRSQRRKKLAIEISFCLVIPILAMITHFFVQKTRYMLYTISGCVNNFDESWVTLVLSYLWPTVICMIAAYYCCLVMYRIIKYNREFGAILSGSRGSGSSMNKTRFLRLFCMASVMLLAILPTQAYVLYVDIQLSLPWHDYSFSRLHGPGWNTIIKVATHGQSFFDRWIPIGGTLVLFVFFGFGKDATSMYRSILTKLGVDHWLPVKSQSDIYSAKSLGSSSSRMSKLGKMFTWSLQSNTTRSSSRTDSVSNDPPATSTTADLEKGPCVYSEERNMANKASLCSRLKHLLVSTLFRTGRGNTPAAPANNNNNLESPKNTVSTSAWAGHSPREAGDIHSDAAPSPNTESGIKVKHVIRQAKVSICPYCGDEIVSYEP</sequence>
<evidence type="ECO:0000256" key="5">
    <source>
        <dbReference type="ARBA" id="ARBA00022989"/>
    </source>
</evidence>
<feature type="region of interest" description="Disordered" evidence="10">
    <location>
        <begin position="353"/>
        <end position="379"/>
    </location>
</feature>
<evidence type="ECO:0000313" key="12">
    <source>
        <dbReference type="EMBL" id="RWQ96161.1"/>
    </source>
</evidence>
<dbReference type="InterPro" id="IPR001499">
    <property type="entry name" value="GPCR_STE3"/>
</dbReference>
<proteinExistence type="inferred from homology"/>
<dbReference type="GeneID" id="39595707"/>
<feature type="compositionally biased region" description="Basic and acidic residues" evidence="10">
    <location>
        <begin position="443"/>
        <end position="452"/>
    </location>
</feature>
<feature type="compositionally biased region" description="Low complexity" evidence="10">
    <location>
        <begin position="353"/>
        <end position="367"/>
    </location>
</feature>
<evidence type="ECO:0000256" key="2">
    <source>
        <dbReference type="ARBA" id="ARBA00011085"/>
    </source>
</evidence>
<feature type="compositionally biased region" description="Polar residues" evidence="10">
    <location>
        <begin position="427"/>
        <end position="438"/>
    </location>
</feature>
<keyword evidence="3" id="KW-0589">Pheromone response</keyword>
<gene>
    <name evidence="12" type="ORF">C8Q69DRAFT_234686</name>
</gene>
<feature type="transmembrane region" description="Helical" evidence="11">
    <location>
        <begin position="220"/>
        <end position="243"/>
    </location>
</feature>
<feature type="transmembrane region" description="Helical" evidence="11">
    <location>
        <begin position="83"/>
        <end position="103"/>
    </location>
</feature>
<keyword evidence="13" id="KW-1185">Reference proteome</keyword>
<protein>
    <submittedName>
        <fullName evidence="12">A-pheromone receptor PreA</fullName>
    </submittedName>
</protein>
<comment type="subcellular location">
    <subcellularLocation>
        <location evidence="1">Membrane</location>
        <topology evidence="1">Multi-pass membrane protein</topology>
    </subcellularLocation>
</comment>
<evidence type="ECO:0000256" key="1">
    <source>
        <dbReference type="ARBA" id="ARBA00004141"/>
    </source>
</evidence>
<evidence type="ECO:0000256" key="11">
    <source>
        <dbReference type="SAM" id="Phobius"/>
    </source>
</evidence>
<evidence type="ECO:0000256" key="4">
    <source>
        <dbReference type="ARBA" id="ARBA00022692"/>
    </source>
</evidence>
<dbReference type="CDD" id="cd14966">
    <property type="entry name" value="7tmD_STE3"/>
    <property type="match status" value="1"/>
</dbReference>
<dbReference type="PANTHER" id="PTHR28097">
    <property type="entry name" value="PHEROMONE A FACTOR RECEPTOR"/>
    <property type="match status" value="1"/>
</dbReference>
<dbReference type="RefSeq" id="XP_028485806.1">
    <property type="nucleotide sequence ID" value="XM_028626430.1"/>
</dbReference>
<keyword evidence="4 11" id="KW-0812">Transmembrane</keyword>
<feature type="transmembrane region" description="Helical" evidence="11">
    <location>
        <begin position="39"/>
        <end position="63"/>
    </location>
</feature>
<feature type="region of interest" description="Disordered" evidence="10">
    <location>
        <begin position="414"/>
        <end position="461"/>
    </location>
</feature>
<keyword evidence="9" id="KW-0807">Transducer</keyword>
<evidence type="ECO:0000256" key="6">
    <source>
        <dbReference type="ARBA" id="ARBA00023040"/>
    </source>
</evidence>
<dbReference type="GO" id="GO:0000750">
    <property type="term" value="P:pheromone-dependent signal transduction involved in conjugation with cellular fusion"/>
    <property type="evidence" value="ECO:0007669"/>
    <property type="project" value="TreeGrafter"/>
</dbReference>
<dbReference type="PANTHER" id="PTHR28097:SF1">
    <property type="entry name" value="PHEROMONE A FACTOR RECEPTOR"/>
    <property type="match status" value="1"/>
</dbReference>
<dbReference type="EMBL" id="RCNU01000004">
    <property type="protein sequence ID" value="RWQ96161.1"/>
    <property type="molecule type" value="Genomic_DNA"/>
</dbReference>
<accession>A0A443HWM9</accession>
<feature type="transmembrane region" description="Helical" evidence="11">
    <location>
        <begin position="165"/>
        <end position="192"/>
    </location>
</feature>
<reference evidence="12 13" key="1">
    <citation type="journal article" date="2018" name="Front. Microbiol.">
        <title>Genomic and genetic insights into a cosmopolitan fungus, Paecilomyces variotii (Eurotiales).</title>
        <authorList>
            <person name="Urquhart A.S."/>
            <person name="Mondo S.J."/>
            <person name="Makela M.R."/>
            <person name="Hane J.K."/>
            <person name="Wiebenga A."/>
            <person name="He G."/>
            <person name="Mihaltcheva S."/>
            <person name="Pangilinan J."/>
            <person name="Lipzen A."/>
            <person name="Barry K."/>
            <person name="de Vries R.P."/>
            <person name="Grigoriev I.V."/>
            <person name="Idnurm A."/>
        </authorList>
    </citation>
    <scope>NUCLEOTIDE SEQUENCE [LARGE SCALE GENOMIC DNA]</scope>
    <source>
        <strain evidence="12 13">CBS 101075</strain>
    </source>
</reference>
<dbReference type="AlphaFoldDB" id="A0A443HWM9"/>
<dbReference type="VEuPathDB" id="FungiDB:C8Q69DRAFT_234686"/>
<evidence type="ECO:0000256" key="8">
    <source>
        <dbReference type="ARBA" id="ARBA00023170"/>
    </source>
</evidence>
<dbReference type="Proteomes" id="UP000283841">
    <property type="component" value="Unassembled WGS sequence"/>
</dbReference>
<comment type="caution">
    <text evidence="12">The sequence shown here is derived from an EMBL/GenBank/DDBJ whole genome shotgun (WGS) entry which is preliminary data.</text>
</comment>
<name>A0A443HWM9_BYSSP</name>
<evidence type="ECO:0000256" key="10">
    <source>
        <dbReference type="SAM" id="MobiDB-lite"/>
    </source>
</evidence>
<feature type="transmembrane region" description="Helical" evidence="11">
    <location>
        <begin position="12"/>
        <end position="32"/>
    </location>
</feature>
<dbReference type="GO" id="GO:0004932">
    <property type="term" value="F:mating-type factor pheromone receptor activity"/>
    <property type="evidence" value="ECO:0007669"/>
    <property type="project" value="InterPro"/>
</dbReference>
<feature type="transmembrane region" description="Helical" evidence="11">
    <location>
        <begin position="124"/>
        <end position="145"/>
    </location>
</feature>
<evidence type="ECO:0000313" key="13">
    <source>
        <dbReference type="Proteomes" id="UP000283841"/>
    </source>
</evidence>
<dbReference type="Pfam" id="PF02076">
    <property type="entry name" value="STE3"/>
    <property type="match status" value="1"/>
</dbReference>